<gene>
    <name evidence="1" type="ORF">K3G42_031119</name>
</gene>
<sequence>MELGKAALELRVEWGAFLTPPKKGLALQSPTRLLKKSRGNSPPQNGRRKVLWTFWVPKREMYGFEGQEQKLLSRKKLATKTPLYCCTSSCDSLCYPCAPR</sequence>
<accession>A0ACB8EM27</accession>
<evidence type="ECO:0000313" key="1">
    <source>
        <dbReference type="EMBL" id="KAH7993471.1"/>
    </source>
</evidence>
<dbReference type="Proteomes" id="UP000827872">
    <property type="component" value="Linkage Group LG03"/>
</dbReference>
<protein>
    <submittedName>
        <fullName evidence="1">Uncharacterized protein</fullName>
    </submittedName>
</protein>
<evidence type="ECO:0000313" key="2">
    <source>
        <dbReference type="Proteomes" id="UP000827872"/>
    </source>
</evidence>
<keyword evidence="2" id="KW-1185">Reference proteome</keyword>
<reference evidence="1" key="1">
    <citation type="submission" date="2021-08" db="EMBL/GenBank/DDBJ databases">
        <title>The first chromosome-level gecko genome reveals the dynamic sex chromosomes of Neotropical dwarf geckos (Sphaerodactylidae: Sphaerodactylus).</title>
        <authorList>
            <person name="Pinto B.J."/>
            <person name="Keating S.E."/>
            <person name="Gamble T."/>
        </authorList>
    </citation>
    <scope>NUCLEOTIDE SEQUENCE</scope>
    <source>
        <strain evidence="1">TG3544</strain>
    </source>
</reference>
<name>A0ACB8EM27_9SAUR</name>
<dbReference type="EMBL" id="CM037616">
    <property type="protein sequence ID" value="KAH7993471.1"/>
    <property type="molecule type" value="Genomic_DNA"/>
</dbReference>
<comment type="caution">
    <text evidence="1">The sequence shown here is derived from an EMBL/GenBank/DDBJ whole genome shotgun (WGS) entry which is preliminary data.</text>
</comment>
<organism evidence="1 2">
    <name type="scientific">Sphaerodactylus townsendi</name>
    <dbReference type="NCBI Taxonomy" id="933632"/>
    <lineage>
        <taxon>Eukaryota</taxon>
        <taxon>Metazoa</taxon>
        <taxon>Chordata</taxon>
        <taxon>Craniata</taxon>
        <taxon>Vertebrata</taxon>
        <taxon>Euteleostomi</taxon>
        <taxon>Lepidosauria</taxon>
        <taxon>Squamata</taxon>
        <taxon>Bifurcata</taxon>
        <taxon>Gekkota</taxon>
        <taxon>Sphaerodactylidae</taxon>
        <taxon>Sphaerodactylus</taxon>
    </lineage>
</organism>
<proteinExistence type="predicted"/>